<dbReference type="AlphaFoldDB" id="A0A3P6RLJ0"/>
<evidence type="ECO:0000313" key="2">
    <source>
        <dbReference type="Proteomes" id="UP000271889"/>
    </source>
</evidence>
<protein>
    <submittedName>
        <fullName evidence="1">Uncharacterized protein</fullName>
    </submittedName>
</protein>
<accession>A0A3P6RLJ0</accession>
<sequence>MATEDVVSVDWLDDNKDHVVILDATYDMKVKPDYKEFKQKYYGKFDDLMNIKMMLEKLTTGWLLLRTSFKKRGRISIAM</sequence>
<organism evidence="1 2">
    <name type="scientific">Cylicostephanus goldi</name>
    <name type="common">Nematode worm</name>
    <dbReference type="NCBI Taxonomy" id="71465"/>
    <lineage>
        <taxon>Eukaryota</taxon>
        <taxon>Metazoa</taxon>
        <taxon>Ecdysozoa</taxon>
        <taxon>Nematoda</taxon>
        <taxon>Chromadorea</taxon>
        <taxon>Rhabditida</taxon>
        <taxon>Rhabditina</taxon>
        <taxon>Rhabditomorpha</taxon>
        <taxon>Strongyloidea</taxon>
        <taxon>Strongylidae</taxon>
        <taxon>Cylicostephanus</taxon>
    </lineage>
</organism>
<dbReference type="Proteomes" id="UP000271889">
    <property type="component" value="Unassembled WGS sequence"/>
</dbReference>
<dbReference type="EMBL" id="UYRV01000786">
    <property type="protein sequence ID" value="VDK45514.1"/>
    <property type="molecule type" value="Genomic_DNA"/>
</dbReference>
<keyword evidence="2" id="KW-1185">Reference proteome</keyword>
<proteinExistence type="predicted"/>
<evidence type="ECO:0000313" key="1">
    <source>
        <dbReference type="EMBL" id="VDK45514.1"/>
    </source>
</evidence>
<reference evidence="1 2" key="1">
    <citation type="submission" date="2018-11" db="EMBL/GenBank/DDBJ databases">
        <authorList>
            <consortium name="Pathogen Informatics"/>
        </authorList>
    </citation>
    <scope>NUCLEOTIDE SEQUENCE [LARGE SCALE GENOMIC DNA]</scope>
</reference>
<name>A0A3P6RLJ0_CYLGO</name>
<gene>
    <name evidence="1" type="ORF">CGOC_LOCUS537</name>
</gene>